<organism evidence="2 3">
    <name type="scientific">Tsuneonella litorea</name>
    <dbReference type="NCBI Taxonomy" id="2976475"/>
    <lineage>
        <taxon>Bacteria</taxon>
        <taxon>Pseudomonadati</taxon>
        <taxon>Pseudomonadota</taxon>
        <taxon>Alphaproteobacteria</taxon>
        <taxon>Sphingomonadales</taxon>
        <taxon>Erythrobacteraceae</taxon>
        <taxon>Tsuneonella</taxon>
    </lineage>
</organism>
<keyword evidence="1" id="KW-0472">Membrane</keyword>
<dbReference type="PANTHER" id="PTHR34219:SF3">
    <property type="entry name" value="BLL7967 PROTEIN"/>
    <property type="match status" value="1"/>
</dbReference>
<evidence type="ECO:0000313" key="2">
    <source>
        <dbReference type="EMBL" id="MCT2559113.1"/>
    </source>
</evidence>
<dbReference type="PANTHER" id="PTHR34219">
    <property type="entry name" value="IRON-REGULATED INNER MEMBRANE PROTEIN-RELATED"/>
    <property type="match status" value="1"/>
</dbReference>
<reference evidence="2" key="1">
    <citation type="submission" date="2022-09" db="EMBL/GenBank/DDBJ databases">
        <title>The genome sequence of Tsuneonella sp. YG55.</title>
        <authorList>
            <person name="Liu Y."/>
        </authorList>
    </citation>
    <scope>NUCLEOTIDE SEQUENCE</scope>
    <source>
        <strain evidence="2">YG55</strain>
    </source>
</reference>
<gene>
    <name evidence="2" type="ORF">N0B51_08975</name>
</gene>
<feature type="transmembrane region" description="Helical" evidence="1">
    <location>
        <begin position="7"/>
        <end position="31"/>
    </location>
</feature>
<evidence type="ECO:0000256" key="1">
    <source>
        <dbReference type="SAM" id="Phobius"/>
    </source>
</evidence>
<dbReference type="AlphaFoldDB" id="A0A9X3ALD2"/>
<feature type="transmembrane region" description="Helical" evidence="1">
    <location>
        <begin position="198"/>
        <end position="218"/>
    </location>
</feature>
<sequence length="231" mass="26295">MQRYARWHIWLGWLIAVPFLLWTVSGVLMVVRPIEEVRGTHLRIEPDQRPALEGSPRPIPFPVDTAPPVVEMRSFVQRGRAVTLVTASNGLVSRYDATTGEPIPALSEQEAREAIATSIRGGDKITAMRSFEPDETPFDFRRPSPVWQATLEDGTFVYINRASGEIEAVRTRWWRFYDFMWGLHIMDLQTREQPHNPLTVTFGILAIFGSLLGTVLLFRRRKARVTAPARG</sequence>
<dbReference type="InterPro" id="IPR005625">
    <property type="entry name" value="PepSY-ass_TM"/>
</dbReference>
<dbReference type="Pfam" id="PF03929">
    <property type="entry name" value="PepSY_TM"/>
    <property type="match status" value="1"/>
</dbReference>
<evidence type="ECO:0000313" key="3">
    <source>
        <dbReference type="Proteomes" id="UP001142648"/>
    </source>
</evidence>
<keyword evidence="1" id="KW-1133">Transmembrane helix</keyword>
<dbReference type="Proteomes" id="UP001142648">
    <property type="component" value="Unassembled WGS sequence"/>
</dbReference>
<comment type="caution">
    <text evidence="2">The sequence shown here is derived from an EMBL/GenBank/DDBJ whole genome shotgun (WGS) entry which is preliminary data.</text>
</comment>
<accession>A0A9X3ALD2</accession>
<dbReference type="RefSeq" id="WP_259961986.1">
    <property type="nucleotide sequence ID" value="NZ_JAOAMV010000004.1"/>
</dbReference>
<dbReference type="EMBL" id="JAOAMV010000004">
    <property type="protein sequence ID" value="MCT2559113.1"/>
    <property type="molecule type" value="Genomic_DNA"/>
</dbReference>
<protein>
    <submittedName>
        <fullName evidence="2">PepSY domain-containing protein</fullName>
    </submittedName>
</protein>
<keyword evidence="1" id="KW-0812">Transmembrane</keyword>
<proteinExistence type="predicted"/>
<keyword evidence="3" id="KW-1185">Reference proteome</keyword>
<name>A0A9X3ALD2_9SPHN</name>